<comment type="function">
    <text evidence="10">Catalyzes the transfer of pyrophosphate from adenosine triphosphate (ATP) to 6-hydroxymethyl-7,8-dihydropterin, an enzymatic step in folate biosynthesis pathway.</text>
</comment>
<dbReference type="EC" id="2.7.6.3" evidence="3"/>
<keyword evidence="5" id="KW-0808">Transferase</keyword>
<dbReference type="Proteomes" id="UP000425960">
    <property type="component" value="Chromosome"/>
</dbReference>
<keyword evidence="7 14" id="KW-0418">Kinase</keyword>
<evidence type="ECO:0000256" key="2">
    <source>
        <dbReference type="ARBA" id="ARBA00005810"/>
    </source>
</evidence>
<dbReference type="GO" id="GO:0005524">
    <property type="term" value="F:ATP binding"/>
    <property type="evidence" value="ECO:0007669"/>
    <property type="project" value="UniProtKB-KW"/>
</dbReference>
<dbReference type="NCBIfam" id="TIGR01498">
    <property type="entry name" value="folK"/>
    <property type="match status" value="1"/>
</dbReference>
<dbReference type="PANTHER" id="PTHR43071">
    <property type="entry name" value="2-AMINO-4-HYDROXY-6-HYDROXYMETHYLDIHYDROPTERIDINE PYROPHOSPHOKINASE"/>
    <property type="match status" value="1"/>
</dbReference>
<evidence type="ECO:0000256" key="3">
    <source>
        <dbReference type="ARBA" id="ARBA00013253"/>
    </source>
</evidence>
<proteinExistence type="inferred from homology"/>
<evidence type="ECO:0000256" key="11">
    <source>
        <dbReference type="ARBA" id="ARBA00029766"/>
    </source>
</evidence>
<dbReference type="CDD" id="cd00483">
    <property type="entry name" value="HPPK"/>
    <property type="match status" value="1"/>
</dbReference>
<evidence type="ECO:0000256" key="4">
    <source>
        <dbReference type="ARBA" id="ARBA00016218"/>
    </source>
</evidence>
<sequence>MAALSPAHTVLISVGSNLGDKLDNCLQGIAALTKGGLARLEGVSRFYRTSPVDYTDQDWFVNAAVKITTDLAPPELLRHLLAIQQQMGRKSGGIRFGPRVLDLDILLVGDRVMRSPDLEIPHPRMHKRAFVLQPICDIDPAVIHPVLGRSVADLLNALDDADQQIVPLTDQPMLTKGGLS</sequence>
<protein>
    <recommendedName>
        <fullName evidence="4">2-amino-4-hydroxy-6-hydroxymethyldihydropteridine pyrophosphokinase</fullName>
        <ecNumber evidence="3">2.7.6.3</ecNumber>
    </recommendedName>
    <alternativeName>
        <fullName evidence="11">6-hydroxymethyl-7,8-dihydropterin pyrophosphokinase</fullName>
    </alternativeName>
    <alternativeName>
        <fullName evidence="12">7,8-dihydro-6-hydroxymethylpterin-pyrophosphokinase</fullName>
    </alternativeName>
</protein>
<dbReference type="InterPro" id="IPR000550">
    <property type="entry name" value="Hppk"/>
</dbReference>
<dbReference type="Pfam" id="PF01288">
    <property type="entry name" value="HPPK"/>
    <property type="match status" value="1"/>
</dbReference>
<dbReference type="PANTHER" id="PTHR43071:SF1">
    <property type="entry name" value="2-AMINO-4-HYDROXY-6-HYDROXYMETHYLDIHYDROPTERIDINE PYROPHOSPHOKINASE"/>
    <property type="match status" value="1"/>
</dbReference>
<dbReference type="PROSITE" id="PS00794">
    <property type="entry name" value="HPPK"/>
    <property type="match status" value="1"/>
</dbReference>
<dbReference type="InterPro" id="IPR035907">
    <property type="entry name" value="Hppk_sf"/>
</dbReference>
<evidence type="ECO:0000313" key="14">
    <source>
        <dbReference type="EMBL" id="BBO81743.1"/>
    </source>
</evidence>
<dbReference type="RefSeq" id="WP_155322360.1">
    <property type="nucleotide sequence ID" value="NZ_AP021876.1"/>
</dbReference>
<keyword evidence="8" id="KW-0067">ATP-binding</keyword>
<evidence type="ECO:0000256" key="1">
    <source>
        <dbReference type="ARBA" id="ARBA00005051"/>
    </source>
</evidence>
<keyword evidence="9" id="KW-0289">Folate biosynthesis</keyword>
<comment type="similarity">
    <text evidence="2">Belongs to the HPPK family.</text>
</comment>
<dbReference type="GO" id="GO:0003848">
    <property type="term" value="F:2-amino-4-hydroxy-6-hydroxymethyldihydropteridine diphosphokinase activity"/>
    <property type="evidence" value="ECO:0007669"/>
    <property type="project" value="UniProtKB-EC"/>
</dbReference>
<evidence type="ECO:0000256" key="10">
    <source>
        <dbReference type="ARBA" id="ARBA00029409"/>
    </source>
</evidence>
<evidence type="ECO:0000256" key="6">
    <source>
        <dbReference type="ARBA" id="ARBA00022741"/>
    </source>
</evidence>
<accession>A0A5K7ZRI5</accession>
<dbReference type="SUPFAM" id="SSF55083">
    <property type="entry name" value="6-hydroxymethyl-7,8-dihydropterin pyrophosphokinase, HPPK"/>
    <property type="match status" value="1"/>
</dbReference>
<evidence type="ECO:0000259" key="13">
    <source>
        <dbReference type="PROSITE" id="PS00794"/>
    </source>
</evidence>
<gene>
    <name evidence="14" type="ORF">DSCO28_23090</name>
</gene>
<evidence type="ECO:0000313" key="15">
    <source>
        <dbReference type="Proteomes" id="UP000425960"/>
    </source>
</evidence>
<reference evidence="14 15" key="1">
    <citation type="submission" date="2019-11" db="EMBL/GenBank/DDBJ databases">
        <title>Comparative genomics of hydrocarbon-degrading Desulfosarcina strains.</title>
        <authorList>
            <person name="Watanabe M."/>
            <person name="Kojima H."/>
            <person name="Fukui M."/>
        </authorList>
    </citation>
    <scope>NUCLEOTIDE SEQUENCE [LARGE SCALE GENOMIC DNA]</scope>
    <source>
        <strain evidence="14 15">28bB2T</strain>
    </source>
</reference>
<dbReference type="AlphaFoldDB" id="A0A5K7ZRI5"/>
<evidence type="ECO:0000256" key="9">
    <source>
        <dbReference type="ARBA" id="ARBA00022909"/>
    </source>
</evidence>
<evidence type="ECO:0000256" key="12">
    <source>
        <dbReference type="ARBA" id="ARBA00033413"/>
    </source>
</evidence>
<dbReference type="KEGG" id="dov:DSCO28_23090"/>
<dbReference type="EMBL" id="AP021876">
    <property type="protein sequence ID" value="BBO81743.1"/>
    <property type="molecule type" value="Genomic_DNA"/>
</dbReference>
<dbReference type="GO" id="GO:0046654">
    <property type="term" value="P:tetrahydrofolate biosynthetic process"/>
    <property type="evidence" value="ECO:0007669"/>
    <property type="project" value="UniProtKB-UniPathway"/>
</dbReference>
<evidence type="ECO:0000256" key="5">
    <source>
        <dbReference type="ARBA" id="ARBA00022679"/>
    </source>
</evidence>
<comment type="pathway">
    <text evidence="1">Cofactor biosynthesis; tetrahydrofolate biosynthesis; 2-amino-4-hydroxy-6-hydroxymethyl-7,8-dihydropteridine diphosphate from 7,8-dihydroneopterin triphosphate: step 4/4.</text>
</comment>
<dbReference type="GO" id="GO:0046656">
    <property type="term" value="P:folic acid biosynthetic process"/>
    <property type="evidence" value="ECO:0007669"/>
    <property type="project" value="UniProtKB-KW"/>
</dbReference>
<dbReference type="Gene3D" id="3.30.70.560">
    <property type="entry name" value="7,8-Dihydro-6-hydroxymethylpterin-pyrophosphokinase HPPK"/>
    <property type="match status" value="1"/>
</dbReference>
<feature type="domain" description="7,8-dihydro-6-hydroxymethylpterin-pyrophosphokinase" evidence="13">
    <location>
        <begin position="95"/>
        <end position="106"/>
    </location>
</feature>
<organism evidence="14 15">
    <name type="scientific">Desulfosarcina ovata subsp. sediminis</name>
    <dbReference type="NCBI Taxonomy" id="885957"/>
    <lineage>
        <taxon>Bacteria</taxon>
        <taxon>Pseudomonadati</taxon>
        <taxon>Thermodesulfobacteriota</taxon>
        <taxon>Desulfobacteria</taxon>
        <taxon>Desulfobacterales</taxon>
        <taxon>Desulfosarcinaceae</taxon>
        <taxon>Desulfosarcina</taxon>
    </lineage>
</organism>
<keyword evidence="6" id="KW-0547">Nucleotide-binding</keyword>
<evidence type="ECO:0000256" key="7">
    <source>
        <dbReference type="ARBA" id="ARBA00022777"/>
    </source>
</evidence>
<evidence type="ECO:0000256" key="8">
    <source>
        <dbReference type="ARBA" id="ARBA00022840"/>
    </source>
</evidence>
<name>A0A5K7ZRI5_9BACT</name>
<dbReference type="UniPathway" id="UPA00077">
    <property type="reaction ID" value="UER00155"/>
</dbReference>
<dbReference type="GO" id="GO:0016301">
    <property type="term" value="F:kinase activity"/>
    <property type="evidence" value="ECO:0007669"/>
    <property type="project" value="UniProtKB-KW"/>
</dbReference>